<accession>A0A183L9W8</accession>
<name>A0A183L9W8_9TREM</name>
<sequence>MKTSTYEEHGIQWTACMQLNDVDFADHLALLSHTHEQIQMKTTSIAAGYRSRLQHTQGKNHDPQIQHME</sequence>
<dbReference type="EMBL" id="UZAI01000110">
    <property type="protein sequence ID" value="VDO48682.1"/>
    <property type="molecule type" value="Genomic_DNA"/>
</dbReference>
<proteinExistence type="predicted"/>
<evidence type="ECO:0000313" key="1">
    <source>
        <dbReference type="EMBL" id="VDO48682.1"/>
    </source>
</evidence>
<gene>
    <name evidence="1" type="ORF">SMRZ_LOCUS593</name>
</gene>
<dbReference type="AlphaFoldDB" id="A0A183L9W8"/>
<reference evidence="1 2" key="1">
    <citation type="submission" date="2018-11" db="EMBL/GenBank/DDBJ databases">
        <authorList>
            <consortium name="Pathogen Informatics"/>
        </authorList>
    </citation>
    <scope>NUCLEOTIDE SEQUENCE [LARGE SCALE GENOMIC DNA]</scope>
    <source>
        <strain evidence="1 2">Zambia</strain>
    </source>
</reference>
<keyword evidence="2" id="KW-1185">Reference proteome</keyword>
<evidence type="ECO:0000313" key="2">
    <source>
        <dbReference type="Proteomes" id="UP000277204"/>
    </source>
</evidence>
<dbReference type="Proteomes" id="UP000277204">
    <property type="component" value="Unassembled WGS sequence"/>
</dbReference>
<organism evidence="1 2">
    <name type="scientific">Schistosoma margrebowiei</name>
    <dbReference type="NCBI Taxonomy" id="48269"/>
    <lineage>
        <taxon>Eukaryota</taxon>
        <taxon>Metazoa</taxon>
        <taxon>Spiralia</taxon>
        <taxon>Lophotrochozoa</taxon>
        <taxon>Platyhelminthes</taxon>
        <taxon>Trematoda</taxon>
        <taxon>Digenea</taxon>
        <taxon>Strigeidida</taxon>
        <taxon>Schistosomatoidea</taxon>
        <taxon>Schistosomatidae</taxon>
        <taxon>Schistosoma</taxon>
    </lineage>
</organism>
<protein>
    <submittedName>
        <fullName evidence="1">Uncharacterized protein</fullName>
    </submittedName>
</protein>